<reference evidence="4" key="1">
    <citation type="journal article" date="2020" name="J Insects Food Feed">
        <title>The yellow mealworm (Tenebrio molitor) genome: a resource for the emerging insects as food and feed industry.</title>
        <authorList>
            <person name="Eriksson T."/>
            <person name="Andere A."/>
            <person name="Kelstrup H."/>
            <person name="Emery V."/>
            <person name="Picard C."/>
        </authorList>
    </citation>
    <scope>NUCLEOTIDE SEQUENCE</scope>
    <source>
        <strain evidence="4">Stoneville</strain>
        <tissue evidence="4">Whole head</tissue>
    </source>
</reference>
<evidence type="ECO:0008006" key="6">
    <source>
        <dbReference type="Google" id="ProtNLM"/>
    </source>
</evidence>
<dbReference type="InterPro" id="IPR009057">
    <property type="entry name" value="Homeodomain-like_sf"/>
</dbReference>
<gene>
    <name evidence="4" type="ORF">GEV33_005495</name>
</gene>
<dbReference type="GO" id="GO:0003677">
    <property type="term" value="F:DNA binding"/>
    <property type="evidence" value="ECO:0007669"/>
    <property type="project" value="InterPro"/>
</dbReference>
<dbReference type="GO" id="GO:0006313">
    <property type="term" value="P:DNA transposition"/>
    <property type="evidence" value="ECO:0007669"/>
    <property type="project" value="InterPro"/>
</dbReference>
<dbReference type="EMBL" id="JABDTM020019834">
    <property type="protein sequence ID" value="KAH0817296.1"/>
    <property type="molecule type" value="Genomic_DNA"/>
</dbReference>
<dbReference type="InterPro" id="IPR038717">
    <property type="entry name" value="Tc1-like_DDE_dom"/>
</dbReference>
<dbReference type="PANTHER" id="PTHR46068">
    <property type="entry name" value="PROTEIN CBG27172"/>
    <property type="match status" value="1"/>
</dbReference>
<organism evidence="4 5">
    <name type="scientific">Tenebrio molitor</name>
    <name type="common">Yellow mealworm beetle</name>
    <dbReference type="NCBI Taxonomy" id="7067"/>
    <lineage>
        <taxon>Eukaryota</taxon>
        <taxon>Metazoa</taxon>
        <taxon>Ecdysozoa</taxon>
        <taxon>Arthropoda</taxon>
        <taxon>Hexapoda</taxon>
        <taxon>Insecta</taxon>
        <taxon>Pterygota</taxon>
        <taxon>Neoptera</taxon>
        <taxon>Endopterygota</taxon>
        <taxon>Coleoptera</taxon>
        <taxon>Polyphaga</taxon>
        <taxon>Cucujiformia</taxon>
        <taxon>Tenebrionidae</taxon>
        <taxon>Tenebrio</taxon>
    </lineage>
</organism>
<feature type="domain" description="Tc1-like transposase DDE" evidence="3">
    <location>
        <begin position="225"/>
        <end position="361"/>
    </location>
</feature>
<dbReference type="PANTHER" id="PTHR46068:SF1">
    <property type="entry name" value="TRANSPOSASE IS30-LIKE HTH DOMAIN-CONTAINING PROTEIN"/>
    <property type="match status" value="1"/>
</dbReference>
<dbReference type="GO" id="GO:0015074">
    <property type="term" value="P:DNA integration"/>
    <property type="evidence" value="ECO:0007669"/>
    <property type="project" value="InterPro"/>
</dbReference>
<keyword evidence="5" id="KW-1185">Reference proteome</keyword>
<reference evidence="4" key="2">
    <citation type="submission" date="2021-08" db="EMBL/GenBank/DDBJ databases">
        <authorList>
            <person name="Eriksson T."/>
        </authorList>
    </citation>
    <scope>NUCLEOTIDE SEQUENCE</scope>
    <source>
        <strain evidence="4">Stoneville</strain>
        <tissue evidence="4">Whole head</tissue>
    </source>
</reference>
<dbReference type="AlphaFoldDB" id="A0A8J6LLU0"/>
<sequence>MVFNTAFVSNPQSFKSVHTFNSMLPLNSRKNKGNIVIGEPLLVDQILDHLQGTLVPYESALPILLLHNRKNNFHYLLELTSLSNKFDGHNQGSHFRFASFLFDGFFAQHLNIAQSTVQDTLSRFRETNEFTRRPGSGRRRSTNARDDRFLHLSVLRDRGLPANILAGRLAAARGVTISEQTVRRRLREGGLSSKSPAAGPRLTAAHRRARLEFVLQYVDWDVNEMRVTDESRFSPRSPDGREKVWRRPEERYSQCCISSRTGFNGGSIMVWGGISLDARTDLVFVENGAMTAHRYILECLEPHVVVPYAPFIGENFLLMDDNARPHRARIVDQYLEQVGVQRLPWPACTPDLNPIEHVWDFFFEESDVAKPDQRP</sequence>
<feature type="domain" description="Transposase Tc1-like" evidence="2">
    <location>
        <begin position="154"/>
        <end position="219"/>
    </location>
</feature>
<evidence type="ECO:0000259" key="3">
    <source>
        <dbReference type="Pfam" id="PF13358"/>
    </source>
</evidence>
<accession>A0A8J6LLU0</accession>
<evidence type="ECO:0000313" key="4">
    <source>
        <dbReference type="EMBL" id="KAH0817296.1"/>
    </source>
</evidence>
<proteinExistence type="predicted"/>
<dbReference type="Pfam" id="PF01498">
    <property type="entry name" value="HTH_Tnp_Tc3_2"/>
    <property type="match status" value="1"/>
</dbReference>
<dbReference type="InterPro" id="IPR002492">
    <property type="entry name" value="Transposase_Tc1-like"/>
</dbReference>
<name>A0A8J6LLU0_TENMO</name>
<dbReference type="GO" id="GO:0005634">
    <property type="term" value="C:nucleus"/>
    <property type="evidence" value="ECO:0007669"/>
    <property type="project" value="UniProtKB-SubCell"/>
</dbReference>
<evidence type="ECO:0000259" key="2">
    <source>
        <dbReference type="Pfam" id="PF01498"/>
    </source>
</evidence>
<dbReference type="SUPFAM" id="SSF46689">
    <property type="entry name" value="Homeodomain-like"/>
    <property type="match status" value="1"/>
</dbReference>
<dbReference type="Pfam" id="PF13358">
    <property type="entry name" value="DDE_3"/>
    <property type="match status" value="1"/>
</dbReference>
<dbReference type="Proteomes" id="UP000719412">
    <property type="component" value="Unassembled WGS sequence"/>
</dbReference>
<comment type="subcellular location">
    <subcellularLocation>
        <location evidence="1">Nucleus</location>
    </subcellularLocation>
</comment>
<dbReference type="Gene3D" id="3.30.420.10">
    <property type="entry name" value="Ribonuclease H-like superfamily/Ribonuclease H"/>
    <property type="match status" value="1"/>
</dbReference>
<evidence type="ECO:0000256" key="1">
    <source>
        <dbReference type="ARBA" id="ARBA00004123"/>
    </source>
</evidence>
<evidence type="ECO:0000313" key="5">
    <source>
        <dbReference type="Proteomes" id="UP000719412"/>
    </source>
</evidence>
<protein>
    <recommendedName>
        <fullName evidence="6">Transposase</fullName>
    </recommendedName>
</protein>
<comment type="caution">
    <text evidence="4">The sequence shown here is derived from an EMBL/GenBank/DDBJ whole genome shotgun (WGS) entry which is preliminary data.</text>
</comment>
<dbReference type="InterPro" id="IPR036397">
    <property type="entry name" value="RNaseH_sf"/>
</dbReference>